<keyword evidence="2" id="KW-1133">Transmembrane helix</keyword>
<dbReference type="Proteomes" id="UP000196386">
    <property type="component" value="Unassembled WGS sequence"/>
</dbReference>
<sequence length="399" mass="44041">MTKGAPAIADAPIYLHWGDNLKLGQKVGSSKSIDRPNPKFGKQRDTGTFKQKSSRAVSFGKRTGALIVSALIVLSSFGAAIFLMNQQAEKVTVVRLKNDIGPGALITEASIEPYDMVNEDYLNLGMQTSTQDGNASESGQTFIKWADREDILNKYMSIYAYQGTILSTRMVVDDLLVRSPWIEGVDEGMEIYTMGLTSQDVYTPIFYPGAQIRIRLVYNVDVEDAPAIKARIDAKEAQMAAGTYFATGESVIMDSMQQNEMDSTEIGFTSGNAKQVPLSEVIFDKITVVDMLNNSDESIFDLYTELLGMPVEDRIAYVSTQIEGNGTNDFKRKVTPAKLVFSVTRDEATSLAEFEALGGNMKYTLLPDNNEDYSLMTQFSELSSQIQSWMDNAPTSSFN</sequence>
<evidence type="ECO:0000256" key="2">
    <source>
        <dbReference type="SAM" id="Phobius"/>
    </source>
</evidence>
<reference evidence="4" key="1">
    <citation type="submission" date="2017-04" db="EMBL/GenBank/DDBJ databases">
        <title>Function of individual gut microbiota members based on whole genome sequencing of pure cultures obtained from chicken caecum.</title>
        <authorList>
            <person name="Medvecky M."/>
            <person name="Cejkova D."/>
            <person name="Polansky O."/>
            <person name="Karasova D."/>
            <person name="Kubasova T."/>
            <person name="Cizek A."/>
            <person name="Rychlik I."/>
        </authorList>
    </citation>
    <scope>NUCLEOTIDE SEQUENCE [LARGE SCALE GENOMIC DNA]</scope>
    <source>
        <strain evidence="4">An175</strain>
    </source>
</reference>
<comment type="caution">
    <text evidence="3">The sequence shown here is derived from an EMBL/GenBank/DDBJ whole genome shotgun (WGS) entry which is preliminary data.</text>
</comment>
<evidence type="ECO:0000313" key="3">
    <source>
        <dbReference type="EMBL" id="OUP70700.1"/>
    </source>
</evidence>
<keyword evidence="2" id="KW-0812">Transmembrane</keyword>
<keyword evidence="2" id="KW-0472">Membrane</keyword>
<protein>
    <submittedName>
        <fullName evidence="3">Uncharacterized protein</fullName>
    </submittedName>
</protein>
<proteinExistence type="predicted"/>
<feature type="compositionally biased region" description="Basic and acidic residues" evidence="1">
    <location>
        <begin position="32"/>
        <end position="47"/>
    </location>
</feature>
<dbReference type="AlphaFoldDB" id="A0A1Y4MR23"/>
<evidence type="ECO:0000313" key="4">
    <source>
        <dbReference type="Proteomes" id="UP000196386"/>
    </source>
</evidence>
<dbReference type="EMBL" id="NFKP01000003">
    <property type="protein sequence ID" value="OUP70700.1"/>
    <property type="molecule type" value="Genomic_DNA"/>
</dbReference>
<organism evidence="3 4">
    <name type="scientific">Anaerotruncus colihominis</name>
    <dbReference type="NCBI Taxonomy" id="169435"/>
    <lineage>
        <taxon>Bacteria</taxon>
        <taxon>Bacillati</taxon>
        <taxon>Bacillota</taxon>
        <taxon>Clostridia</taxon>
        <taxon>Eubacteriales</taxon>
        <taxon>Oscillospiraceae</taxon>
        <taxon>Anaerotruncus</taxon>
    </lineage>
</organism>
<gene>
    <name evidence="3" type="ORF">B5F11_04445</name>
</gene>
<feature type="region of interest" description="Disordered" evidence="1">
    <location>
        <begin position="28"/>
        <end position="49"/>
    </location>
</feature>
<name>A0A1Y4MR23_9FIRM</name>
<evidence type="ECO:0000256" key="1">
    <source>
        <dbReference type="SAM" id="MobiDB-lite"/>
    </source>
</evidence>
<accession>A0A1Y4MR23</accession>
<feature type="transmembrane region" description="Helical" evidence="2">
    <location>
        <begin position="64"/>
        <end position="84"/>
    </location>
</feature>